<comment type="caution">
    <text evidence="3">The sequence shown here is derived from an EMBL/GenBank/DDBJ whole genome shotgun (WGS) entry which is preliminary data.</text>
</comment>
<evidence type="ECO:0000313" key="3">
    <source>
        <dbReference type="EMBL" id="PAD79399.1"/>
    </source>
</evidence>
<feature type="transmembrane region" description="Helical" evidence="1">
    <location>
        <begin position="132"/>
        <end position="154"/>
    </location>
</feature>
<dbReference type="EMBL" id="NPBY01000012">
    <property type="protein sequence ID" value="PAD79399.1"/>
    <property type="molecule type" value="Genomic_DNA"/>
</dbReference>
<reference evidence="3 4" key="1">
    <citation type="submission" date="2017-07" db="EMBL/GenBank/DDBJ databases">
        <title>Isolation and whole genome analysis of endospore-forming bacteria from heroin.</title>
        <authorList>
            <person name="Kalinowski J."/>
            <person name="Ahrens B."/>
            <person name="Al-Dilaimi A."/>
            <person name="Winkler A."/>
            <person name="Wibberg D."/>
            <person name="Schleenbecker U."/>
            <person name="Ruckert C."/>
            <person name="Wolfel R."/>
            <person name="Grass G."/>
        </authorList>
    </citation>
    <scope>NUCLEOTIDE SEQUENCE [LARGE SCALE GENOMIC DNA]</scope>
    <source>
        <strain evidence="3 4">7537-G1</strain>
    </source>
</reference>
<accession>A0A268F216</accession>
<evidence type="ECO:0000313" key="5">
    <source>
        <dbReference type="Proteomes" id="UP000435177"/>
    </source>
</evidence>
<feature type="transmembrane region" description="Helical" evidence="1">
    <location>
        <begin position="7"/>
        <end position="25"/>
    </location>
</feature>
<protein>
    <submittedName>
        <fullName evidence="3">Uncharacterized protein</fullName>
    </submittedName>
</protein>
<dbReference type="EMBL" id="WOAA01000004">
    <property type="protein sequence ID" value="MUG65860.1"/>
    <property type="molecule type" value="Genomic_DNA"/>
</dbReference>
<dbReference type="AlphaFoldDB" id="A0A268F216"/>
<proteinExistence type="predicted"/>
<feature type="transmembrane region" description="Helical" evidence="1">
    <location>
        <begin position="45"/>
        <end position="71"/>
    </location>
</feature>
<organism evidence="3 4">
    <name type="scientific">Paenibacillus campinasensis</name>
    <dbReference type="NCBI Taxonomy" id="66347"/>
    <lineage>
        <taxon>Bacteria</taxon>
        <taxon>Bacillati</taxon>
        <taxon>Bacillota</taxon>
        <taxon>Bacilli</taxon>
        <taxon>Bacillales</taxon>
        <taxon>Paenibacillaceae</taxon>
        <taxon>Paenibacillus</taxon>
    </lineage>
</organism>
<dbReference type="Proteomes" id="UP000435177">
    <property type="component" value="Unassembled WGS sequence"/>
</dbReference>
<feature type="transmembrane region" description="Helical" evidence="1">
    <location>
        <begin position="78"/>
        <end position="97"/>
    </location>
</feature>
<evidence type="ECO:0000256" key="1">
    <source>
        <dbReference type="SAM" id="Phobius"/>
    </source>
</evidence>
<name>A0A268F216_9BACL</name>
<sequence length="233" mass="24391">MEKRIRLASVSLVIAGILFVLYPAIRPFSDETSLVGAAAFASPAWIVSHVLAIVAFTLLGAGLLGLCLLLQNGSCGRLALRSIVVTWLGIGLTLPFYGAEVFGLHALGKRALAEQSAEWIALADDIRYGSGFLMILAGLLLIGIGSILVVMVIWKSGALPKWAGALHDGIPDVSSSISGNPAAASGSRGAGSRRVYGHCGRIMEAKGKRKSSGAIGGAFYALNLIRTYLLERT</sequence>
<dbReference type="RefSeq" id="WP_095263718.1">
    <property type="nucleotide sequence ID" value="NZ_NPBY01000012.1"/>
</dbReference>
<keyword evidence="5" id="KW-1185">Reference proteome</keyword>
<dbReference type="OrthoDB" id="8224664at2"/>
<gene>
    <name evidence="3" type="ORF">CHH67_04125</name>
    <name evidence="2" type="ORF">GNP94_07540</name>
</gene>
<evidence type="ECO:0000313" key="2">
    <source>
        <dbReference type="EMBL" id="MUG65860.1"/>
    </source>
</evidence>
<dbReference type="Proteomes" id="UP000215596">
    <property type="component" value="Unassembled WGS sequence"/>
</dbReference>
<reference evidence="2 5" key="2">
    <citation type="submission" date="2019-11" db="EMBL/GenBank/DDBJ databases">
        <title>Draft genome sequences of five Paenibacillus species of dairy origin.</title>
        <authorList>
            <person name="Olajide A.M."/>
            <person name="Chen S."/>
            <person name="Lapointe G."/>
        </authorList>
    </citation>
    <scope>NUCLEOTIDE SEQUENCE [LARGE SCALE GENOMIC DNA]</scope>
    <source>
        <strain evidence="2 5">3CS1</strain>
    </source>
</reference>
<keyword evidence="1" id="KW-1133">Transmembrane helix</keyword>
<keyword evidence="1" id="KW-0812">Transmembrane</keyword>
<evidence type="ECO:0000313" key="4">
    <source>
        <dbReference type="Proteomes" id="UP000215596"/>
    </source>
</evidence>
<keyword evidence="1" id="KW-0472">Membrane</keyword>